<organism evidence="1 2">
    <name type="scientific">Salmonella enterica subsp. enterica serovar Urbana str. R8-2977</name>
    <dbReference type="NCBI Taxonomy" id="913084"/>
    <lineage>
        <taxon>Bacteria</taxon>
        <taxon>Pseudomonadati</taxon>
        <taxon>Pseudomonadota</taxon>
        <taxon>Gammaproteobacteria</taxon>
        <taxon>Enterobacterales</taxon>
        <taxon>Enterobacteriaceae</taxon>
        <taxon>Salmonella</taxon>
    </lineage>
</organism>
<sequence>MHQAVVTAGDVALFIPVFTNKRRLKARLLDGDLFLMMKSW</sequence>
<feature type="non-terminal residue" evidence="1">
    <location>
        <position position="40"/>
    </location>
</feature>
<evidence type="ECO:0000313" key="2">
    <source>
        <dbReference type="Proteomes" id="UP000004776"/>
    </source>
</evidence>
<protein>
    <submittedName>
        <fullName evidence="1">Uncharacterized protein</fullName>
    </submittedName>
</protein>
<dbReference type="AlphaFoldDB" id="G5S5F4"/>
<dbReference type="Proteomes" id="UP000004776">
    <property type="component" value="Unassembled WGS sequence"/>
</dbReference>
<gene>
    <name evidence="1" type="ORF">LTSEURB_6755</name>
</gene>
<dbReference type="EMBL" id="AFCW01002474">
    <property type="protein sequence ID" value="EHC95861.1"/>
    <property type="molecule type" value="Genomic_DNA"/>
</dbReference>
<comment type="caution">
    <text evidence="1">The sequence shown here is derived from an EMBL/GenBank/DDBJ whole genome shotgun (WGS) entry which is preliminary data.</text>
</comment>
<name>G5S5F4_SALET</name>
<evidence type="ECO:0000313" key="1">
    <source>
        <dbReference type="EMBL" id="EHC95861.1"/>
    </source>
</evidence>
<reference evidence="1 2" key="1">
    <citation type="journal article" date="2011" name="BMC Genomics">
        <title>Genome sequencing reveals diversification of virulence factor content and possible host adaptation in distinct subpopulations of Salmonella enterica.</title>
        <authorList>
            <person name="den Bakker H.C."/>
            <person name="Moreno Switt A.I."/>
            <person name="Govoni G."/>
            <person name="Cummings C.A."/>
            <person name="Ranieri M.L."/>
            <person name="Degoricija L."/>
            <person name="Hoelzer K."/>
            <person name="Rodriguez-Rivera L.D."/>
            <person name="Brown S."/>
            <person name="Bolchacova E."/>
            <person name="Furtado M.R."/>
            <person name="Wiedmann M."/>
        </authorList>
    </citation>
    <scope>NUCLEOTIDE SEQUENCE [LARGE SCALE GENOMIC DNA]</scope>
    <source>
        <strain evidence="1 2">R8-2977</strain>
    </source>
</reference>
<proteinExistence type="predicted"/>
<accession>G5S5F4</accession>